<dbReference type="InterPro" id="IPR036390">
    <property type="entry name" value="WH_DNA-bd_sf"/>
</dbReference>
<evidence type="ECO:0000256" key="3">
    <source>
        <dbReference type="ARBA" id="ARBA00023014"/>
    </source>
</evidence>
<evidence type="ECO:0000256" key="2">
    <source>
        <dbReference type="ARBA" id="ARBA00023004"/>
    </source>
</evidence>
<feature type="domain" description="4Fe-4S ferredoxin-type" evidence="4">
    <location>
        <begin position="265"/>
        <end position="294"/>
    </location>
</feature>
<dbReference type="InterPro" id="IPR017896">
    <property type="entry name" value="4Fe4S_Fe-S-bd"/>
</dbReference>
<evidence type="ECO:0000313" key="6">
    <source>
        <dbReference type="Proteomes" id="UP000265882"/>
    </source>
</evidence>
<keyword evidence="2" id="KW-0408">Iron</keyword>
<dbReference type="PROSITE" id="PS00198">
    <property type="entry name" value="4FE4S_FER_1"/>
    <property type="match status" value="1"/>
</dbReference>
<dbReference type="SUPFAM" id="SSF54862">
    <property type="entry name" value="4Fe-4S ferredoxins"/>
    <property type="match status" value="1"/>
</dbReference>
<dbReference type="EMBL" id="QZKU01000038">
    <property type="protein sequence ID" value="RJP24247.1"/>
    <property type="molecule type" value="Genomic_DNA"/>
</dbReference>
<gene>
    <name evidence="5" type="ORF">C4520_04395</name>
</gene>
<evidence type="ECO:0000313" key="5">
    <source>
        <dbReference type="EMBL" id="RJP24247.1"/>
    </source>
</evidence>
<evidence type="ECO:0000256" key="1">
    <source>
        <dbReference type="ARBA" id="ARBA00022723"/>
    </source>
</evidence>
<dbReference type="SUPFAM" id="SSF46785">
    <property type="entry name" value="Winged helix' DNA-binding domain"/>
    <property type="match status" value="1"/>
</dbReference>
<keyword evidence="3" id="KW-0411">Iron-sulfur</keyword>
<dbReference type="GO" id="GO:0051536">
    <property type="term" value="F:iron-sulfur cluster binding"/>
    <property type="evidence" value="ECO:0007669"/>
    <property type="project" value="UniProtKB-KW"/>
</dbReference>
<protein>
    <submittedName>
        <fullName evidence="5">4Fe-4S dicluster domain-containing protein</fullName>
    </submittedName>
</protein>
<comment type="caution">
    <text evidence="5">The sequence shown here is derived from an EMBL/GenBank/DDBJ whole genome shotgun (WGS) entry which is preliminary data.</text>
</comment>
<dbReference type="InterPro" id="IPR017900">
    <property type="entry name" value="4Fe4S_Fe_S_CS"/>
</dbReference>
<organism evidence="5 6">
    <name type="scientific">Abyssobacteria bacterium (strain SURF_5)</name>
    <dbReference type="NCBI Taxonomy" id="2093360"/>
    <lineage>
        <taxon>Bacteria</taxon>
        <taxon>Pseudomonadati</taxon>
        <taxon>Candidatus Hydrogenedentota</taxon>
        <taxon>Candidatus Abyssobacteria</taxon>
    </lineage>
</organism>
<accession>A0A3A4NUX7</accession>
<feature type="domain" description="4Fe-4S ferredoxin-type" evidence="4">
    <location>
        <begin position="298"/>
        <end position="327"/>
    </location>
</feature>
<dbReference type="Proteomes" id="UP000265882">
    <property type="component" value="Unassembled WGS sequence"/>
</dbReference>
<dbReference type="PROSITE" id="PS51379">
    <property type="entry name" value="4FE4S_FER_2"/>
    <property type="match status" value="2"/>
</dbReference>
<sequence>MRTMNETNVYQELAERIMMGHSDDVKQLFRMVADEEEARLLLALPATPSELAEATGRPQDEVQKSLDALFQRGLAIVSSGSGKYRMCRDVIQFHDATALWPKASKEFLDLWKKWTEKEWASTAKMFEGFLSHPPQRIVPVDAAIEDRTAILHYENVKEIIEAARRIAVTRCACRVVDGKCRKPLEVCVQINRGADYAIARGTGREIEKAEALEIMRTAEEAGLVHVTMNSEHTDHYICNCCPDCCIGLQALLSKEGAKFVSPSRFQAVVDEESCIGCESCIDRCYFGALTLEEKGGETKAAVDSEKCAGCGLCAVVCPSDAIRFHEVRPPDFIPAS</sequence>
<reference evidence="5 6" key="1">
    <citation type="journal article" date="2017" name="ISME J.">
        <title>Energy and carbon metabolisms in a deep terrestrial subsurface fluid microbial community.</title>
        <authorList>
            <person name="Momper L."/>
            <person name="Jungbluth S.P."/>
            <person name="Lee M.D."/>
            <person name="Amend J.P."/>
        </authorList>
    </citation>
    <scope>NUCLEOTIDE SEQUENCE [LARGE SCALE GENOMIC DNA]</scope>
    <source>
        <strain evidence="5">SURF_5</strain>
    </source>
</reference>
<dbReference type="AlphaFoldDB" id="A0A3A4NUX7"/>
<dbReference type="Gene3D" id="3.30.70.20">
    <property type="match status" value="2"/>
</dbReference>
<name>A0A3A4NUX7_ABYX5</name>
<dbReference type="Pfam" id="PF14697">
    <property type="entry name" value="Fer4_21"/>
    <property type="match status" value="1"/>
</dbReference>
<keyword evidence="1" id="KW-0479">Metal-binding</keyword>
<dbReference type="GO" id="GO:0046872">
    <property type="term" value="F:metal ion binding"/>
    <property type="evidence" value="ECO:0007669"/>
    <property type="project" value="UniProtKB-KW"/>
</dbReference>
<evidence type="ECO:0000259" key="4">
    <source>
        <dbReference type="PROSITE" id="PS51379"/>
    </source>
</evidence>
<proteinExistence type="predicted"/>